<name>A0A9W8N330_9PEZI</name>
<evidence type="ECO:0000313" key="1">
    <source>
        <dbReference type="EMBL" id="KAJ3551457.1"/>
    </source>
</evidence>
<evidence type="ECO:0000313" key="2">
    <source>
        <dbReference type="Proteomes" id="UP001148614"/>
    </source>
</evidence>
<dbReference type="Proteomes" id="UP001148614">
    <property type="component" value="Unassembled WGS sequence"/>
</dbReference>
<protein>
    <submittedName>
        <fullName evidence="1">Uncharacterized protein</fullName>
    </submittedName>
</protein>
<organism evidence="1 2">
    <name type="scientific">Xylaria arbuscula</name>
    <dbReference type="NCBI Taxonomy" id="114810"/>
    <lineage>
        <taxon>Eukaryota</taxon>
        <taxon>Fungi</taxon>
        <taxon>Dikarya</taxon>
        <taxon>Ascomycota</taxon>
        <taxon>Pezizomycotina</taxon>
        <taxon>Sordariomycetes</taxon>
        <taxon>Xylariomycetidae</taxon>
        <taxon>Xylariales</taxon>
        <taxon>Xylariaceae</taxon>
        <taxon>Xylaria</taxon>
    </lineage>
</organism>
<dbReference type="AlphaFoldDB" id="A0A9W8N330"/>
<reference evidence="1" key="1">
    <citation type="submission" date="2022-07" db="EMBL/GenBank/DDBJ databases">
        <title>Genome Sequence of Xylaria arbuscula.</title>
        <authorList>
            <person name="Buettner E."/>
        </authorList>
    </citation>
    <scope>NUCLEOTIDE SEQUENCE</scope>
    <source>
        <strain evidence="1">VT107</strain>
    </source>
</reference>
<accession>A0A9W8N330</accession>
<dbReference type="EMBL" id="JANPWZ010003737">
    <property type="protein sequence ID" value="KAJ3551457.1"/>
    <property type="molecule type" value="Genomic_DNA"/>
</dbReference>
<keyword evidence="2" id="KW-1185">Reference proteome</keyword>
<sequence>MYPHSHSYLLDLHAGSCRRAKNVPYPVPGAQERRLRLAVGIGAFGRILTAGGAGQSTARLFCWGRPERFAIPRRYQLGTIKA</sequence>
<proteinExistence type="predicted"/>
<gene>
    <name evidence="1" type="ORF">NPX13_g11357</name>
</gene>
<comment type="caution">
    <text evidence="1">The sequence shown here is derived from an EMBL/GenBank/DDBJ whole genome shotgun (WGS) entry which is preliminary data.</text>
</comment>